<evidence type="ECO:0000313" key="1">
    <source>
        <dbReference type="EMBL" id="SFC95979.1"/>
    </source>
</evidence>
<dbReference type="AlphaFoldDB" id="A0A1I1NEC6"/>
<organism evidence="1 2">
    <name type="scientific">Pseudoalteromonas denitrificans DSM 6059</name>
    <dbReference type="NCBI Taxonomy" id="1123010"/>
    <lineage>
        <taxon>Bacteria</taxon>
        <taxon>Pseudomonadati</taxon>
        <taxon>Pseudomonadota</taxon>
        <taxon>Gammaproteobacteria</taxon>
        <taxon>Alteromonadales</taxon>
        <taxon>Pseudoalteromonadaceae</taxon>
        <taxon>Pseudoalteromonas</taxon>
    </lineage>
</organism>
<dbReference type="Pfam" id="PF13665">
    <property type="entry name" value="Tox-PAAR-like"/>
    <property type="match status" value="1"/>
</dbReference>
<gene>
    <name evidence="1" type="ORF">SAMN02745724_03044</name>
</gene>
<dbReference type="Gene3D" id="2.60.200.60">
    <property type="match status" value="1"/>
</dbReference>
<dbReference type="Proteomes" id="UP000198862">
    <property type="component" value="Unassembled WGS sequence"/>
</dbReference>
<sequence>MPNYINGQAAKQSPAVHYDIDTLTADIRSSGSQTWRHNNPCLLPFNMAARKNNALGMAYNIAVFPDKQSGENAFKAHIGRPKYVSATLGEMIAEFIPDYFTAPPEYDEEKNQAILPWLEEQTQMDMNKPITNGDAFLQLVSDHLGWEEGMIEPLIKDSESQAPNVATVSGNNVLINGKTAVHSDSGGSLQTVDVCLTTIGTSVVPIPYSNVARSSDAASTASSVKINGNPACNLSSNFSKSTGDQGGDKKGVASGTIEGKAEFILGSFNVLIEGKPAVRQGDLMISNNKNTPPAPLNQPGGPAPQGLEVEQREALNEQGSDAEVSLAIANISSVNVSVGHVITKKGAATQKINLANKTEGNDSSARISFITGE</sequence>
<dbReference type="RefSeq" id="WP_091985893.1">
    <property type="nucleotide sequence ID" value="NZ_FOLO01000025.1"/>
</dbReference>
<reference evidence="1 2" key="1">
    <citation type="submission" date="2016-10" db="EMBL/GenBank/DDBJ databases">
        <authorList>
            <person name="de Groot N.N."/>
        </authorList>
    </citation>
    <scope>NUCLEOTIDE SEQUENCE [LARGE SCALE GENOMIC DNA]</scope>
    <source>
        <strain evidence="1 2">DSM 6059</strain>
    </source>
</reference>
<dbReference type="EMBL" id="FOLO01000025">
    <property type="protein sequence ID" value="SFC95979.1"/>
    <property type="molecule type" value="Genomic_DNA"/>
</dbReference>
<name>A0A1I1NEC6_9GAMM</name>
<evidence type="ECO:0000313" key="2">
    <source>
        <dbReference type="Proteomes" id="UP000198862"/>
    </source>
</evidence>
<dbReference type="CDD" id="cd14740">
    <property type="entry name" value="PAAR_4"/>
    <property type="match status" value="1"/>
</dbReference>
<dbReference type="STRING" id="1123010.SAMN02745724_03044"/>
<accession>A0A1I1NEC6</accession>
<dbReference type="OrthoDB" id="272411at2"/>
<proteinExistence type="predicted"/>
<keyword evidence="2" id="KW-1185">Reference proteome</keyword>
<protein>
    <submittedName>
        <fullName evidence="1">Uncharacterized protein</fullName>
    </submittedName>
</protein>